<dbReference type="AlphaFoldDB" id="A0A5J6MWC5"/>
<evidence type="ECO:0000256" key="1">
    <source>
        <dbReference type="SAM" id="SignalP"/>
    </source>
</evidence>
<evidence type="ECO:0000313" key="3">
    <source>
        <dbReference type="Proteomes" id="UP000325797"/>
    </source>
</evidence>
<protein>
    <submittedName>
        <fullName evidence="2">Uncharacterized protein</fullName>
    </submittedName>
</protein>
<feature type="chain" id="PRO_5023891768" evidence="1">
    <location>
        <begin position="23"/>
        <end position="201"/>
    </location>
</feature>
<dbReference type="Proteomes" id="UP000325797">
    <property type="component" value="Chromosome"/>
</dbReference>
<proteinExistence type="predicted"/>
<keyword evidence="3" id="KW-1185">Reference proteome</keyword>
<keyword evidence="1" id="KW-0732">Signal</keyword>
<name>A0A5J6MWC5_9PROT</name>
<feature type="signal peptide" evidence="1">
    <location>
        <begin position="1"/>
        <end position="22"/>
    </location>
</feature>
<evidence type="ECO:0000313" key="2">
    <source>
        <dbReference type="EMBL" id="QEX20490.1"/>
    </source>
</evidence>
<accession>A0A5J6MWC5</accession>
<dbReference type="RefSeq" id="WP_151114718.1">
    <property type="nucleotide sequence ID" value="NZ_CP042582.1"/>
</dbReference>
<reference evidence="2 3" key="1">
    <citation type="submission" date="2019-08" db="EMBL/GenBank/DDBJ databases">
        <title>Hyperibacter terrae gen. nov., sp. nov. and Hyperibacter viscosus sp. nov., two new members in the family Rhodospirillaceae isolated from the rhizosphere of Hypericum perforatum.</title>
        <authorList>
            <person name="Noviana Z."/>
        </authorList>
    </citation>
    <scope>NUCLEOTIDE SEQUENCE [LARGE SCALE GENOMIC DNA]</scope>
    <source>
        <strain evidence="2 3">R5959</strain>
    </source>
</reference>
<dbReference type="KEGG" id="hadh:FRZ61_04070"/>
<organism evidence="2 3">
    <name type="scientific">Hypericibacter adhaerens</name>
    <dbReference type="NCBI Taxonomy" id="2602016"/>
    <lineage>
        <taxon>Bacteria</taxon>
        <taxon>Pseudomonadati</taxon>
        <taxon>Pseudomonadota</taxon>
        <taxon>Alphaproteobacteria</taxon>
        <taxon>Rhodospirillales</taxon>
        <taxon>Dongiaceae</taxon>
        <taxon>Hypericibacter</taxon>
    </lineage>
</organism>
<gene>
    <name evidence="2" type="ORF">FRZ61_04070</name>
</gene>
<sequence length="201" mass="21708">MRLGFMLLVLAIVIAAPSIARAEDIKPCLADFIRPGTRLKVDLTTMKPPPECPRSRRIAKFNENALVLSADGKIKPTLGAVDPEGGEDSSGKAPWLVVFILRFDREVDVGRPLDLAKAQFDGGTVSALPFDKDLGGNPALHALGFVLHADESGRNAVCLMALDDGTVTLAIICRSTTYTMENDRIGMLDRMSQDDVGAIRF</sequence>
<dbReference type="EMBL" id="CP042582">
    <property type="protein sequence ID" value="QEX20490.1"/>
    <property type="molecule type" value="Genomic_DNA"/>
</dbReference>